<dbReference type="RefSeq" id="WP_145274010.1">
    <property type="nucleotide sequence ID" value="NZ_CP036426.1"/>
</dbReference>
<dbReference type="KEGG" id="tpla:ElP_48690"/>
<accession>A0A518H7U0</accession>
<gene>
    <name evidence="1" type="ORF">ElP_48690</name>
</gene>
<name>A0A518H7U0_9BACT</name>
<evidence type="ECO:0000313" key="1">
    <source>
        <dbReference type="EMBL" id="QDV36939.1"/>
    </source>
</evidence>
<dbReference type="OrthoDB" id="290281at2"/>
<reference evidence="1 2" key="1">
    <citation type="submission" date="2019-02" db="EMBL/GenBank/DDBJ databases">
        <title>Deep-cultivation of Planctomycetes and their phenomic and genomic characterization uncovers novel biology.</title>
        <authorList>
            <person name="Wiegand S."/>
            <person name="Jogler M."/>
            <person name="Boedeker C."/>
            <person name="Pinto D."/>
            <person name="Vollmers J."/>
            <person name="Rivas-Marin E."/>
            <person name="Kohn T."/>
            <person name="Peeters S.H."/>
            <person name="Heuer A."/>
            <person name="Rast P."/>
            <person name="Oberbeckmann S."/>
            <person name="Bunk B."/>
            <person name="Jeske O."/>
            <person name="Meyerdierks A."/>
            <person name="Storesund J.E."/>
            <person name="Kallscheuer N."/>
            <person name="Luecker S."/>
            <person name="Lage O.M."/>
            <person name="Pohl T."/>
            <person name="Merkel B.J."/>
            <person name="Hornburger P."/>
            <person name="Mueller R.-W."/>
            <person name="Bruemmer F."/>
            <person name="Labrenz M."/>
            <person name="Spormann A.M."/>
            <person name="Op den Camp H."/>
            <person name="Overmann J."/>
            <person name="Amann R."/>
            <person name="Jetten M.S.M."/>
            <person name="Mascher T."/>
            <person name="Medema M.H."/>
            <person name="Devos D.P."/>
            <person name="Kaster A.-K."/>
            <person name="Ovreas L."/>
            <person name="Rohde M."/>
            <person name="Galperin M.Y."/>
            <person name="Jogler C."/>
        </authorList>
    </citation>
    <scope>NUCLEOTIDE SEQUENCE [LARGE SCALE GENOMIC DNA]</scope>
    <source>
        <strain evidence="1 2">ElP</strain>
    </source>
</reference>
<proteinExistence type="predicted"/>
<evidence type="ECO:0000313" key="2">
    <source>
        <dbReference type="Proteomes" id="UP000317835"/>
    </source>
</evidence>
<dbReference type="AlphaFoldDB" id="A0A518H7U0"/>
<protein>
    <submittedName>
        <fullName evidence="1">Uncharacterized protein</fullName>
    </submittedName>
</protein>
<sequence length="135" mass="15624">MSREAARNAEPCLRFAPSRVVGLPGASEVVVRPDRLELRSGGRWVVLPFDEMARWPRPARLWRLLSRLGWRPRWLPVGDRDWFHPPRDRFFRFYTDPPLTVFLADEDRGIGYGETLFRRVQDVIGSGGFSTNDLG</sequence>
<organism evidence="1 2">
    <name type="scientific">Tautonia plasticadhaerens</name>
    <dbReference type="NCBI Taxonomy" id="2527974"/>
    <lineage>
        <taxon>Bacteria</taxon>
        <taxon>Pseudomonadati</taxon>
        <taxon>Planctomycetota</taxon>
        <taxon>Planctomycetia</taxon>
        <taxon>Isosphaerales</taxon>
        <taxon>Isosphaeraceae</taxon>
        <taxon>Tautonia</taxon>
    </lineage>
</organism>
<keyword evidence="2" id="KW-1185">Reference proteome</keyword>
<dbReference type="EMBL" id="CP036426">
    <property type="protein sequence ID" value="QDV36939.1"/>
    <property type="molecule type" value="Genomic_DNA"/>
</dbReference>
<dbReference type="Proteomes" id="UP000317835">
    <property type="component" value="Chromosome"/>
</dbReference>